<dbReference type="Proteomes" id="UP000008694">
    <property type="component" value="Unassembled WGS sequence"/>
</dbReference>
<dbReference type="Gramene" id="fgenesh2_kg.1__3040__AT1G28630.1">
    <property type="protein sequence ID" value="fgenesh2_kg.1__3040__AT1G28630.1"/>
    <property type="gene ID" value="fgenesh2_kg.1__3040__AT1G28630.1"/>
</dbReference>
<evidence type="ECO:0000256" key="1">
    <source>
        <dbReference type="SAM" id="MobiDB-lite"/>
    </source>
</evidence>
<name>D7KCY4_ARALL</name>
<gene>
    <name evidence="2" type="ORF">ARALYDRAFT_473086</name>
</gene>
<proteinExistence type="predicted"/>
<feature type="compositionally biased region" description="Polar residues" evidence="1">
    <location>
        <begin position="70"/>
        <end position="82"/>
    </location>
</feature>
<protein>
    <submittedName>
        <fullName evidence="2">Uncharacterized protein</fullName>
    </submittedName>
</protein>
<evidence type="ECO:0000313" key="2">
    <source>
        <dbReference type="EMBL" id="EFH69798.1"/>
    </source>
</evidence>
<reference evidence="3" key="1">
    <citation type="journal article" date="2011" name="Nat. Genet.">
        <title>The Arabidopsis lyrata genome sequence and the basis of rapid genome size change.</title>
        <authorList>
            <person name="Hu T.T."/>
            <person name="Pattyn P."/>
            <person name="Bakker E.G."/>
            <person name="Cao J."/>
            <person name="Cheng J.-F."/>
            <person name="Clark R.M."/>
            <person name="Fahlgren N."/>
            <person name="Fawcett J.A."/>
            <person name="Grimwood J."/>
            <person name="Gundlach H."/>
            <person name="Haberer G."/>
            <person name="Hollister J.D."/>
            <person name="Ossowski S."/>
            <person name="Ottilar R.P."/>
            <person name="Salamov A.A."/>
            <person name="Schneeberger K."/>
            <person name="Spannagl M."/>
            <person name="Wang X."/>
            <person name="Yang L."/>
            <person name="Nasrallah M.E."/>
            <person name="Bergelson J."/>
            <person name="Carrington J.C."/>
            <person name="Gaut B.S."/>
            <person name="Schmutz J."/>
            <person name="Mayer K.F.X."/>
            <person name="Van de Peer Y."/>
            <person name="Grigoriev I.V."/>
            <person name="Nordborg M."/>
            <person name="Weigel D."/>
            <person name="Guo Y.-L."/>
        </authorList>
    </citation>
    <scope>NUCLEOTIDE SEQUENCE [LARGE SCALE GENOMIC DNA]</scope>
    <source>
        <strain evidence="3">cv. MN47</strain>
    </source>
</reference>
<sequence length="359" mass="40223">MDLVDNTLPFTPSWFPPSPEAFPSIIELLQDPMTAEIENFDGIFSTPAISEAIPSTSTQPSVVPCPELSTMPQNPPDMQQQEPLGDSHGHLQQSDQQDLLNPNMLNSYQEPVVSTTQQQQQPILHGSLEQSDQQGLLNPNMMSSEPGVSTLQQQQLLCNSAGYLQQSDHQGLLSPNMLDSFHEPDVSTMVQQAPPLYNSHGYLQQSDQQYLMNQNMMNSFQGPDVSTTQQQQLLCNSHRYVQGNLSNIQSDQQYLSNQNATNLFQEPNNSTMVDIGQQIEEGNNGYAHQPLIDHFELPNHHQEQSLSVPISQNYLSYPAYEHGPIGSHFNMYGQQPPPRVSTHREEGHPPQWIVTDLAR</sequence>
<feature type="region of interest" description="Disordered" evidence="1">
    <location>
        <begin position="54"/>
        <end position="94"/>
    </location>
</feature>
<organism evidence="3">
    <name type="scientific">Arabidopsis lyrata subsp. lyrata</name>
    <name type="common">Lyre-leaved rock-cress</name>
    <dbReference type="NCBI Taxonomy" id="81972"/>
    <lineage>
        <taxon>Eukaryota</taxon>
        <taxon>Viridiplantae</taxon>
        <taxon>Streptophyta</taxon>
        <taxon>Embryophyta</taxon>
        <taxon>Tracheophyta</taxon>
        <taxon>Spermatophyta</taxon>
        <taxon>Magnoliopsida</taxon>
        <taxon>eudicotyledons</taxon>
        <taxon>Gunneridae</taxon>
        <taxon>Pentapetalae</taxon>
        <taxon>rosids</taxon>
        <taxon>malvids</taxon>
        <taxon>Brassicales</taxon>
        <taxon>Brassicaceae</taxon>
        <taxon>Camelineae</taxon>
        <taxon>Arabidopsis</taxon>
    </lineage>
</organism>
<evidence type="ECO:0000313" key="3">
    <source>
        <dbReference type="Proteomes" id="UP000008694"/>
    </source>
</evidence>
<accession>D7KCY4</accession>
<dbReference type="AlphaFoldDB" id="D7KCY4"/>
<dbReference type="HOGENOM" id="CLU_075407_0_0_1"/>
<feature type="region of interest" description="Disordered" evidence="1">
    <location>
        <begin position="333"/>
        <end position="359"/>
    </location>
</feature>
<dbReference type="EMBL" id="GL348713">
    <property type="protein sequence ID" value="EFH69798.1"/>
    <property type="molecule type" value="Genomic_DNA"/>
</dbReference>
<keyword evidence="3" id="KW-1185">Reference proteome</keyword>